<evidence type="ECO:0000313" key="4">
    <source>
        <dbReference type="Proteomes" id="UP001055868"/>
    </source>
</evidence>
<name>A0ABY4N220_9MICO</name>
<sequence>MAAKRSERAGEGQSLGFQADGEEAPGAPLVVIEVDDLASTRAAVEAAGGTVTVEPFDFPGGTRFHVREPSGNELAVWVRAAA</sequence>
<dbReference type="RefSeq" id="WP_249477721.1">
    <property type="nucleotide sequence ID" value="NZ_CP097218.1"/>
</dbReference>
<dbReference type="SUPFAM" id="SSF54593">
    <property type="entry name" value="Glyoxalase/Bleomycin resistance protein/Dihydroxybiphenyl dioxygenase"/>
    <property type="match status" value="1"/>
</dbReference>
<accession>A0ABY4N220</accession>
<dbReference type="InterPro" id="IPR029068">
    <property type="entry name" value="Glyas_Bleomycin-R_OHBP_Dase"/>
</dbReference>
<evidence type="ECO:0000313" key="3">
    <source>
        <dbReference type="EMBL" id="UQN28592.1"/>
    </source>
</evidence>
<reference evidence="3" key="1">
    <citation type="submission" date="2022-05" db="EMBL/GenBank/DDBJ databases">
        <title>Genomic analysis of Brachybacterium sp. CBA3104.</title>
        <authorList>
            <person name="Roh S.W."/>
            <person name="Kim Y.B."/>
            <person name="Kim Y."/>
        </authorList>
    </citation>
    <scope>NUCLEOTIDE SEQUENCE</scope>
    <source>
        <strain evidence="3">CBA3104</strain>
    </source>
</reference>
<dbReference type="InterPro" id="IPR004360">
    <property type="entry name" value="Glyas_Fos-R_dOase_dom"/>
</dbReference>
<gene>
    <name evidence="3" type="ORF">M4486_13265</name>
</gene>
<dbReference type="EMBL" id="CP097218">
    <property type="protein sequence ID" value="UQN28592.1"/>
    <property type="molecule type" value="Genomic_DNA"/>
</dbReference>
<organism evidence="3 4">
    <name type="scientific">Brachybacterium kimchii</name>
    <dbReference type="NCBI Taxonomy" id="2942909"/>
    <lineage>
        <taxon>Bacteria</taxon>
        <taxon>Bacillati</taxon>
        <taxon>Actinomycetota</taxon>
        <taxon>Actinomycetes</taxon>
        <taxon>Micrococcales</taxon>
        <taxon>Dermabacteraceae</taxon>
        <taxon>Brachybacterium</taxon>
    </lineage>
</organism>
<dbReference type="PROSITE" id="PS51819">
    <property type="entry name" value="VOC"/>
    <property type="match status" value="1"/>
</dbReference>
<protein>
    <recommendedName>
        <fullName evidence="2">VOC domain-containing protein</fullName>
    </recommendedName>
</protein>
<feature type="domain" description="VOC" evidence="2">
    <location>
        <begin position="1"/>
        <end position="79"/>
    </location>
</feature>
<dbReference type="Gene3D" id="3.10.180.10">
    <property type="entry name" value="2,3-Dihydroxybiphenyl 1,2-Dioxygenase, domain 1"/>
    <property type="match status" value="1"/>
</dbReference>
<feature type="compositionally biased region" description="Basic and acidic residues" evidence="1">
    <location>
        <begin position="1"/>
        <end position="10"/>
    </location>
</feature>
<proteinExistence type="predicted"/>
<evidence type="ECO:0000256" key="1">
    <source>
        <dbReference type="SAM" id="MobiDB-lite"/>
    </source>
</evidence>
<dbReference type="InterPro" id="IPR037523">
    <property type="entry name" value="VOC_core"/>
</dbReference>
<feature type="region of interest" description="Disordered" evidence="1">
    <location>
        <begin position="1"/>
        <end position="22"/>
    </location>
</feature>
<evidence type="ECO:0000259" key="2">
    <source>
        <dbReference type="PROSITE" id="PS51819"/>
    </source>
</evidence>
<dbReference type="Proteomes" id="UP001055868">
    <property type="component" value="Chromosome"/>
</dbReference>
<dbReference type="Pfam" id="PF00903">
    <property type="entry name" value="Glyoxalase"/>
    <property type="match status" value="1"/>
</dbReference>
<keyword evidence="4" id="KW-1185">Reference proteome</keyword>